<keyword evidence="2" id="KW-0503">Monooxygenase</keyword>
<feature type="domain" description="FAD-binding" evidence="3">
    <location>
        <begin position="8"/>
        <end position="126"/>
    </location>
</feature>
<dbReference type="InterPro" id="IPR002938">
    <property type="entry name" value="FAD-bd"/>
</dbReference>
<gene>
    <name evidence="4" type="ORF">GKJPGBOP_01658</name>
</gene>
<dbReference type="GO" id="GO:0004497">
    <property type="term" value="F:monooxygenase activity"/>
    <property type="evidence" value="ECO:0007669"/>
    <property type="project" value="UniProtKB-KW"/>
</dbReference>
<evidence type="ECO:0000313" key="4">
    <source>
        <dbReference type="EMBL" id="GCD42000.1"/>
    </source>
</evidence>
<evidence type="ECO:0000256" key="2">
    <source>
        <dbReference type="ARBA" id="ARBA00023033"/>
    </source>
</evidence>
<sequence length="359" mass="38108">MELTPRTAAVVGGGIGGLAAALHLRAGGWSVDVFERARRLPAAGTALGLWPGALAALDTLGLGEQVRDLSRPQTAGAFLRPDGGRIATLDVAALQRRTGDVVRLISRPELLALLCEAAGGEGSVTFGRPVDDIRALDGAYDVVIAADGLNSAARTALFGSRYRARYVGASSWRGTVDGDTGAVVETWGEGLRFGVTPTTGGRTNWFACAVAPEGQRDPGREADALRSRFGHWHAGVRHVLERLDEPGVLRLDLYHLDPPLPSYVRGRTALIGDAAHAMTPDLGRGACEALVDAVELTRALRVSPHVPTALRTYDHERRSVTRRLARTARLMNRMAHARRLTGLRNAAMRAALALGGPPA</sequence>
<dbReference type="PANTHER" id="PTHR13789">
    <property type="entry name" value="MONOOXYGENASE"/>
    <property type="match status" value="1"/>
</dbReference>
<dbReference type="SUPFAM" id="SSF51905">
    <property type="entry name" value="FAD/NAD(P)-binding domain"/>
    <property type="match status" value="1"/>
</dbReference>
<protein>
    <submittedName>
        <fullName evidence="4">FAD-dependent oxidoreductase</fullName>
    </submittedName>
</protein>
<dbReference type="InterPro" id="IPR050493">
    <property type="entry name" value="FAD-dep_Monooxygenase_BioMet"/>
</dbReference>
<keyword evidence="1" id="KW-0560">Oxidoreductase</keyword>
<dbReference type="GO" id="GO:0071949">
    <property type="term" value="F:FAD binding"/>
    <property type="evidence" value="ECO:0007669"/>
    <property type="project" value="InterPro"/>
</dbReference>
<dbReference type="PANTHER" id="PTHR13789:SF309">
    <property type="entry name" value="PUTATIVE (AFU_ORTHOLOGUE AFUA_6G14510)-RELATED"/>
    <property type="match status" value="1"/>
</dbReference>
<dbReference type="InterPro" id="IPR036188">
    <property type="entry name" value="FAD/NAD-bd_sf"/>
</dbReference>
<keyword evidence="5" id="KW-1185">Reference proteome</keyword>
<evidence type="ECO:0000313" key="5">
    <source>
        <dbReference type="Proteomes" id="UP000286746"/>
    </source>
</evidence>
<proteinExistence type="predicted"/>
<dbReference type="AlphaFoldDB" id="A0A401VY43"/>
<dbReference type="RefSeq" id="WP_125053274.1">
    <property type="nucleotide sequence ID" value="NZ_BHZD01000001.1"/>
</dbReference>
<feature type="domain" description="FAD-binding" evidence="3">
    <location>
        <begin position="143"/>
        <end position="326"/>
    </location>
</feature>
<dbReference type="Proteomes" id="UP000286746">
    <property type="component" value="Unassembled WGS sequence"/>
</dbReference>
<dbReference type="PRINTS" id="PR00420">
    <property type="entry name" value="RNGMNOXGNASE"/>
</dbReference>
<organism evidence="4 5">
    <name type="scientific">Streptomyces paromomycinus</name>
    <name type="common">Streptomyces rimosus subsp. paromomycinus</name>
    <dbReference type="NCBI Taxonomy" id="92743"/>
    <lineage>
        <taxon>Bacteria</taxon>
        <taxon>Bacillati</taxon>
        <taxon>Actinomycetota</taxon>
        <taxon>Actinomycetes</taxon>
        <taxon>Kitasatosporales</taxon>
        <taxon>Streptomycetaceae</taxon>
        <taxon>Streptomyces</taxon>
    </lineage>
</organism>
<accession>A0A401VY43</accession>
<evidence type="ECO:0000259" key="3">
    <source>
        <dbReference type="Pfam" id="PF01494"/>
    </source>
</evidence>
<comment type="caution">
    <text evidence="4">The sequence shown here is derived from an EMBL/GenBank/DDBJ whole genome shotgun (WGS) entry which is preliminary data.</text>
</comment>
<reference evidence="4 5" key="1">
    <citation type="submission" date="2018-11" db="EMBL/GenBank/DDBJ databases">
        <title>Whole genome sequence of Streptomyces paromomycinus NBRC 15454(T).</title>
        <authorList>
            <person name="Komaki H."/>
            <person name="Tamura T."/>
        </authorList>
    </citation>
    <scope>NUCLEOTIDE SEQUENCE [LARGE SCALE GENOMIC DNA]</scope>
    <source>
        <strain evidence="4 5">NBRC 15454</strain>
    </source>
</reference>
<evidence type="ECO:0000256" key="1">
    <source>
        <dbReference type="ARBA" id="ARBA00023002"/>
    </source>
</evidence>
<dbReference type="Gene3D" id="3.50.50.60">
    <property type="entry name" value="FAD/NAD(P)-binding domain"/>
    <property type="match status" value="1"/>
</dbReference>
<name>A0A401VY43_STREY</name>
<dbReference type="EMBL" id="BHZD01000001">
    <property type="protein sequence ID" value="GCD42000.1"/>
    <property type="molecule type" value="Genomic_DNA"/>
</dbReference>
<dbReference type="Pfam" id="PF01494">
    <property type="entry name" value="FAD_binding_3"/>
    <property type="match status" value="2"/>
</dbReference>